<dbReference type="InterPro" id="IPR000048">
    <property type="entry name" value="IQ_motif_EF-hand-BS"/>
</dbReference>
<dbReference type="EMBL" id="JAIWYP010000005">
    <property type="protein sequence ID" value="KAH3826144.1"/>
    <property type="molecule type" value="Genomic_DNA"/>
</dbReference>
<keyword evidence="4" id="KW-1185">Reference proteome</keyword>
<dbReference type="InterPro" id="IPR003117">
    <property type="entry name" value="cAMP_dep_PK_reg_su_I/II_a/b"/>
</dbReference>
<dbReference type="SMART" id="SM00015">
    <property type="entry name" value="IQ"/>
    <property type="match status" value="7"/>
</dbReference>
<dbReference type="PROSITE" id="PS50096">
    <property type="entry name" value="IQ"/>
    <property type="match status" value="7"/>
</dbReference>
<feature type="compositionally biased region" description="Basic and acidic residues" evidence="1">
    <location>
        <begin position="404"/>
        <end position="420"/>
    </location>
</feature>
<reference evidence="3" key="2">
    <citation type="submission" date="2020-11" db="EMBL/GenBank/DDBJ databases">
        <authorList>
            <person name="McCartney M.A."/>
            <person name="Auch B."/>
            <person name="Kono T."/>
            <person name="Mallez S."/>
            <person name="Becker A."/>
            <person name="Gohl D.M."/>
            <person name="Silverstein K.A.T."/>
            <person name="Koren S."/>
            <person name="Bechman K.B."/>
            <person name="Herman A."/>
            <person name="Abrahante J.E."/>
            <person name="Garbe J."/>
        </authorList>
    </citation>
    <scope>NUCLEOTIDE SEQUENCE</scope>
    <source>
        <strain evidence="3">Duluth1</strain>
        <tissue evidence="3">Whole animal</tissue>
    </source>
</reference>
<feature type="compositionally biased region" description="Basic and acidic residues" evidence="1">
    <location>
        <begin position="275"/>
        <end position="304"/>
    </location>
</feature>
<dbReference type="Pfam" id="PF00612">
    <property type="entry name" value="IQ"/>
    <property type="match status" value="6"/>
</dbReference>
<dbReference type="Proteomes" id="UP000828390">
    <property type="component" value="Unassembled WGS sequence"/>
</dbReference>
<dbReference type="CDD" id="cd23767">
    <property type="entry name" value="IQCD"/>
    <property type="match status" value="1"/>
</dbReference>
<gene>
    <name evidence="3" type="ORF">DPMN_128039</name>
</gene>
<dbReference type="Pfam" id="PF02197">
    <property type="entry name" value="RIIa"/>
    <property type="match status" value="1"/>
</dbReference>
<sequence length="420" mass="46812">MAVPFSNTKLRVPKGFQNILEGLTREILRSQPENPFEFGAKYFEQLLRVREETGHDPAIHGARLEDRYYNNDSFKSPSVDPGSPQQQDAALTIQTNYRKHTAEKDVAKLREDEAAEKIQAGFRGYQDRQKFSEIKEPSKDDDDADIDLNDPEVEKAAVKIQAGFKGFKARQEIKEMKGKAPAKAPSPTPSPPPSRGKDNDIDIDLDDPEVNAAALKIQSGFRGHKSRQQVKEMREARNSATTDRSNKDDIDIDLDDPETEKAALKIQAGFKGYQTRKEIKAKRETQEATKADFNKPEPDGKNIDIDMDDPEVVEAATKIQAGFKGFKTRQELKAKAAASKDEESQGNKGDMDANVEGDVEAEGEGENQAENEGEKPDEVDIDLNDPEVQMAATKIQAGFKGFKTRKELKEKKSQAKADDD</sequence>
<evidence type="ECO:0000313" key="3">
    <source>
        <dbReference type="EMBL" id="KAH3826144.1"/>
    </source>
</evidence>
<comment type="caution">
    <text evidence="3">The sequence shown here is derived from an EMBL/GenBank/DDBJ whole genome shotgun (WGS) entry which is preliminary data.</text>
</comment>
<dbReference type="PANTHER" id="PTHR10699">
    <property type="entry name" value="NEUROMODULIN"/>
    <property type="match status" value="1"/>
</dbReference>
<dbReference type="Gene3D" id="1.20.5.190">
    <property type="match status" value="3"/>
</dbReference>
<protein>
    <recommendedName>
        <fullName evidence="2">RIIa domain-containing protein</fullName>
    </recommendedName>
</protein>
<proteinExistence type="predicted"/>
<feature type="region of interest" description="Disordered" evidence="1">
    <location>
        <begin position="128"/>
        <end position="150"/>
    </location>
</feature>
<dbReference type="SMART" id="SM00394">
    <property type="entry name" value="RIIa"/>
    <property type="match status" value="1"/>
</dbReference>
<evidence type="ECO:0000259" key="2">
    <source>
        <dbReference type="SMART" id="SM00394"/>
    </source>
</evidence>
<dbReference type="SUPFAM" id="SSF52540">
    <property type="entry name" value="P-loop containing nucleoside triphosphate hydrolases"/>
    <property type="match status" value="1"/>
</dbReference>
<organism evidence="3 4">
    <name type="scientific">Dreissena polymorpha</name>
    <name type="common">Zebra mussel</name>
    <name type="synonym">Mytilus polymorpha</name>
    <dbReference type="NCBI Taxonomy" id="45954"/>
    <lineage>
        <taxon>Eukaryota</taxon>
        <taxon>Metazoa</taxon>
        <taxon>Spiralia</taxon>
        <taxon>Lophotrochozoa</taxon>
        <taxon>Mollusca</taxon>
        <taxon>Bivalvia</taxon>
        <taxon>Autobranchia</taxon>
        <taxon>Heteroconchia</taxon>
        <taxon>Euheterodonta</taxon>
        <taxon>Imparidentia</taxon>
        <taxon>Neoheterodontei</taxon>
        <taxon>Myida</taxon>
        <taxon>Dreissenoidea</taxon>
        <taxon>Dreissenidae</taxon>
        <taxon>Dreissena</taxon>
    </lineage>
</organism>
<feature type="region of interest" description="Disordered" evidence="1">
    <location>
        <begin position="169"/>
        <end position="255"/>
    </location>
</feature>
<reference evidence="3" key="1">
    <citation type="journal article" date="2019" name="bioRxiv">
        <title>The Genome of the Zebra Mussel, Dreissena polymorpha: A Resource for Invasive Species Research.</title>
        <authorList>
            <person name="McCartney M.A."/>
            <person name="Auch B."/>
            <person name="Kono T."/>
            <person name="Mallez S."/>
            <person name="Zhang Y."/>
            <person name="Obille A."/>
            <person name="Becker A."/>
            <person name="Abrahante J.E."/>
            <person name="Garbe J."/>
            <person name="Badalamenti J.P."/>
            <person name="Herman A."/>
            <person name="Mangelson H."/>
            <person name="Liachko I."/>
            <person name="Sullivan S."/>
            <person name="Sone E.D."/>
            <person name="Koren S."/>
            <person name="Silverstein K.A.T."/>
            <person name="Beckman K.B."/>
            <person name="Gohl D.M."/>
        </authorList>
    </citation>
    <scope>NUCLEOTIDE SEQUENCE</scope>
    <source>
        <strain evidence="3">Duluth1</strain>
        <tissue evidence="3">Whole animal</tissue>
    </source>
</reference>
<dbReference type="GO" id="GO:0005516">
    <property type="term" value="F:calmodulin binding"/>
    <property type="evidence" value="ECO:0007669"/>
    <property type="project" value="TreeGrafter"/>
</dbReference>
<feature type="compositionally biased region" description="Basic and acidic residues" evidence="1">
    <location>
        <begin position="169"/>
        <end position="178"/>
    </location>
</feature>
<dbReference type="SUPFAM" id="SSF47391">
    <property type="entry name" value="Dimerization-anchoring domain of cAMP-dependent PK regulatory subunit"/>
    <property type="match status" value="1"/>
</dbReference>
<feature type="compositionally biased region" description="Basic and acidic residues" evidence="1">
    <location>
        <begin position="328"/>
        <end position="351"/>
    </location>
</feature>
<accession>A0A9D4JX15</accession>
<dbReference type="PANTHER" id="PTHR10699:SF11">
    <property type="entry name" value="IGLOO, ISOFORM A"/>
    <property type="match status" value="1"/>
</dbReference>
<feature type="compositionally biased region" description="Pro residues" evidence="1">
    <location>
        <begin position="184"/>
        <end position="194"/>
    </location>
</feature>
<evidence type="ECO:0000313" key="4">
    <source>
        <dbReference type="Proteomes" id="UP000828390"/>
    </source>
</evidence>
<name>A0A9D4JX15_DREPO</name>
<feature type="region of interest" description="Disordered" evidence="1">
    <location>
        <begin position="320"/>
        <end position="420"/>
    </location>
</feature>
<dbReference type="CDD" id="cd12100">
    <property type="entry name" value="DD_CABYR_SP17"/>
    <property type="match status" value="1"/>
</dbReference>
<feature type="compositionally biased region" description="Acidic residues" evidence="1">
    <location>
        <begin position="139"/>
        <end position="150"/>
    </location>
</feature>
<feature type="compositionally biased region" description="Acidic residues" evidence="1">
    <location>
        <begin position="353"/>
        <end position="371"/>
    </location>
</feature>
<evidence type="ECO:0000256" key="1">
    <source>
        <dbReference type="SAM" id="MobiDB-lite"/>
    </source>
</evidence>
<dbReference type="AlphaFoldDB" id="A0A9D4JX15"/>
<dbReference type="Gene3D" id="1.20.890.10">
    <property type="entry name" value="cAMP-dependent protein kinase regulatory subunit, dimerization-anchoring domain"/>
    <property type="match status" value="1"/>
</dbReference>
<feature type="region of interest" description="Disordered" evidence="1">
    <location>
        <begin position="270"/>
        <end position="306"/>
    </location>
</feature>
<dbReference type="InterPro" id="IPR047579">
    <property type="entry name" value="DD_CABYR_SP17"/>
</dbReference>
<dbReference type="InterPro" id="IPR027417">
    <property type="entry name" value="P-loop_NTPase"/>
</dbReference>
<feature type="domain" description="RIIa" evidence="2">
    <location>
        <begin position="14"/>
        <end position="51"/>
    </location>
</feature>
<feature type="compositionally biased region" description="Basic and acidic residues" evidence="1">
    <location>
        <begin position="128"/>
        <end position="138"/>
    </location>
</feature>